<keyword evidence="6" id="KW-0406">Ion transport</keyword>
<keyword evidence="3" id="KW-0813">Transport</keyword>
<dbReference type="AlphaFoldDB" id="A0A4R8RG68"/>
<keyword evidence="4" id="KW-0138">CF(0)</keyword>
<accession>A0A4R8RG68</accession>
<keyword evidence="7" id="KW-0496">Mitochondrion</keyword>
<evidence type="ECO:0000256" key="10">
    <source>
        <dbReference type="SAM" id="MobiDB-lite"/>
    </source>
</evidence>
<dbReference type="InterPro" id="IPR006808">
    <property type="entry name" value="ATP_synth_F0_gsu_mt"/>
</dbReference>
<keyword evidence="12" id="KW-1185">Reference proteome</keyword>
<evidence type="ECO:0000256" key="5">
    <source>
        <dbReference type="ARBA" id="ARBA00022781"/>
    </source>
</evidence>
<reference evidence="11 12" key="1">
    <citation type="submission" date="2018-12" db="EMBL/GenBank/DDBJ databases">
        <title>Genome sequence and assembly of Colletotrichum trifolii.</title>
        <authorList>
            <person name="Gan P."/>
            <person name="Shirasu K."/>
        </authorList>
    </citation>
    <scope>NUCLEOTIDE SEQUENCE [LARGE SCALE GENOMIC DNA]</scope>
    <source>
        <strain evidence="11 12">543-2</strain>
    </source>
</reference>
<evidence type="ECO:0000256" key="6">
    <source>
        <dbReference type="ARBA" id="ARBA00023065"/>
    </source>
</evidence>
<dbReference type="EMBL" id="RYZW01000038">
    <property type="protein sequence ID" value="TDZ60537.1"/>
    <property type="molecule type" value="Genomic_DNA"/>
</dbReference>
<proteinExistence type="inferred from homology"/>
<gene>
    <name evidence="11" type="ORF">CTRI78_v004930</name>
</gene>
<comment type="subcellular location">
    <subcellularLocation>
        <location evidence="1">Mitochondrion membrane</location>
    </subcellularLocation>
</comment>
<name>A0A4R8RG68_COLTR</name>
<sequence>MEIDGFHVWGRRSSVTAAVAKATIAPSRWLIKSGTSIRIFAISILVAVVVFDWPSPEAATPVKPNGHHEPFLGRHCPAASSNSTGCARTDHLPGSQQQHKRNLPSAQVGGRDWQKERSFFPFTQKITITITNHSHPHQLAANEAPPSPPEPYNSILADSISRSTDFSKSARLEYLNPPPEMSAAIARPLMRTTATRTLPARVAARFESTTTKKATESAKDASAKASEYSAKAAQGLSRAASAAGPALSGAVNALGKVGGRTGKVINFIERQVPWVVYYSRVGLELSKIVFHGQKMAPPPVSTFQTYFQTALNSVKNPSGLLSSASSSASSAASAAASKPATVASRINTATLAAGTVVAAECLGFFTVGEMVGRLKIVGYHGETHAAHH</sequence>
<organism evidence="11 12">
    <name type="scientific">Colletotrichum trifolii</name>
    <dbReference type="NCBI Taxonomy" id="5466"/>
    <lineage>
        <taxon>Eukaryota</taxon>
        <taxon>Fungi</taxon>
        <taxon>Dikarya</taxon>
        <taxon>Ascomycota</taxon>
        <taxon>Pezizomycotina</taxon>
        <taxon>Sordariomycetes</taxon>
        <taxon>Hypocreomycetidae</taxon>
        <taxon>Glomerellales</taxon>
        <taxon>Glomerellaceae</taxon>
        <taxon>Colletotrichum</taxon>
        <taxon>Colletotrichum orbiculare species complex</taxon>
    </lineage>
</organism>
<dbReference type="GO" id="GO:0015986">
    <property type="term" value="P:proton motive force-driven ATP synthesis"/>
    <property type="evidence" value="ECO:0007669"/>
    <property type="project" value="InterPro"/>
</dbReference>
<dbReference type="GO" id="GO:0015078">
    <property type="term" value="F:proton transmembrane transporter activity"/>
    <property type="evidence" value="ECO:0007669"/>
    <property type="project" value="InterPro"/>
</dbReference>
<keyword evidence="8" id="KW-0472">Membrane</keyword>
<evidence type="ECO:0000256" key="2">
    <source>
        <dbReference type="ARBA" id="ARBA00005699"/>
    </source>
</evidence>
<dbReference type="GO" id="GO:0031966">
    <property type="term" value="C:mitochondrial membrane"/>
    <property type="evidence" value="ECO:0007669"/>
    <property type="project" value="UniProtKB-SubCell"/>
</dbReference>
<evidence type="ECO:0000313" key="11">
    <source>
        <dbReference type="EMBL" id="TDZ60537.1"/>
    </source>
</evidence>
<dbReference type="STRING" id="5466.A0A4R8RG68"/>
<protein>
    <submittedName>
        <fullName evidence="11">ATP synthase subunit g</fullName>
    </submittedName>
</protein>
<evidence type="ECO:0000256" key="7">
    <source>
        <dbReference type="ARBA" id="ARBA00023128"/>
    </source>
</evidence>
<evidence type="ECO:0000256" key="4">
    <source>
        <dbReference type="ARBA" id="ARBA00022547"/>
    </source>
</evidence>
<dbReference type="PANTHER" id="PTHR12386">
    <property type="entry name" value="ATP SYNTHASE SUBUNIT"/>
    <property type="match status" value="1"/>
</dbReference>
<feature type="region of interest" description="Disordered" evidence="10">
    <location>
        <begin position="82"/>
        <end position="110"/>
    </location>
</feature>
<comment type="similarity">
    <text evidence="2">Belongs to the ATPase g subunit family.</text>
</comment>
<comment type="caution">
    <text evidence="11">The sequence shown here is derived from an EMBL/GenBank/DDBJ whole genome shotgun (WGS) entry which is preliminary data.</text>
</comment>
<keyword evidence="5" id="KW-0375">Hydrogen ion transport</keyword>
<dbReference type="GO" id="GO:0045259">
    <property type="term" value="C:proton-transporting ATP synthase complex"/>
    <property type="evidence" value="ECO:0007669"/>
    <property type="project" value="UniProtKB-KW"/>
</dbReference>
<evidence type="ECO:0000256" key="1">
    <source>
        <dbReference type="ARBA" id="ARBA00004325"/>
    </source>
</evidence>
<evidence type="ECO:0000256" key="8">
    <source>
        <dbReference type="ARBA" id="ARBA00023136"/>
    </source>
</evidence>
<dbReference type="Proteomes" id="UP000295703">
    <property type="component" value="Unassembled WGS sequence"/>
</dbReference>
<keyword evidence="9" id="KW-0066">ATP synthesis</keyword>
<evidence type="ECO:0000256" key="3">
    <source>
        <dbReference type="ARBA" id="ARBA00022448"/>
    </source>
</evidence>
<dbReference type="Pfam" id="PF04718">
    <property type="entry name" value="ATP-synt_G"/>
    <property type="match status" value="1"/>
</dbReference>
<evidence type="ECO:0000256" key="9">
    <source>
        <dbReference type="ARBA" id="ARBA00023310"/>
    </source>
</evidence>
<evidence type="ECO:0000313" key="12">
    <source>
        <dbReference type="Proteomes" id="UP000295703"/>
    </source>
</evidence>